<dbReference type="AlphaFoldDB" id="A0ABD2QM75"/>
<evidence type="ECO:0000256" key="1">
    <source>
        <dbReference type="ARBA" id="ARBA00004123"/>
    </source>
</evidence>
<evidence type="ECO:0000313" key="6">
    <source>
        <dbReference type="Proteomes" id="UP001626550"/>
    </source>
</evidence>
<evidence type="ECO:0000256" key="2">
    <source>
        <dbReference type="ARBA" id="ARBA00022574"/>
    </source>
</evidence>
<dbReference type="InterPro" id="IPR036322">
    <property type="entry name" value="WD40_repeat_dom_sf"/>
</dbReference>
<sequence length="416" mass="45195">MNDFKMQQYDMNLQRKDKYLPFKVSQIKFLTDKTVETNALLVTGSCLEEQNRVALWGYDFGPELVPSGKLQPHCECDPDCMPLLGDSIDEPHLLSSVPHLGDVQAMRCLTSREKLIFVAGSEGNLSVLGLGQEYRGDNLEELQSLKLQSITKPNFSPFMPQRVPISALDVSEDGGSIYLATDDGQLLVVSTERLPKLAGVSGIGLVTGKGMDWCAVTTLERIDSNCIATANQVGQLKLWDMRRNGFLMPESRMLRPGSSKAFLCIASHPGQPNLIAVGGEGGGKSEVPVYMWDTRATKYPLIEMPCPGECALSLQFHPTQPDILYIGTEAAGLIKVTCRAGSAQPEGLATTWKQESIRMNVGGGHCVLKVEAALPGLEIDYGRSVHTLDVTNSCIACCSDDNSILQTIPCNEVALA</sequence>
<dbReference type="PANTHER" id="PTHR22652:SF0">
    <property type="entry name" value="NUCLEOPORIN NUP43"/>
    <property type="match status" value="1"/>
</dbReference>
<gene>
    <name evidence="5" type="primary">NUP43</name>
    <name evidence="5" type="ORF">Ciccas_000797</name>
</gene>
<evidence type="ECO:0000313" key="5">
    <source>
        <dbReference type="EMBL" id="KAL3320533.1"/>
    </source>
</evidence>
<organism evidence="5 6">
    <name type="scientific">Cichlidogyrus casuarinus</name>
    <dbReference type="NCBI Taxonomy" id="1844966"/>
    <lineage>
        <taxon>Eukaryota</taxon>
        <taxon>Metazoa</taxon>
        <taxon>Spiralia</taxon>
        <taxon>Lophotrochozoa</taxon>
        <taxon>Platyhelminthes</taxon>
        <taxon>Monogenea</taxon>
        <taxon>Monopisthocotylea</taxon>
        <taxon>Dactylogyridea</taxon>
        <taxon>Ancyrocephalidae</taxon>
        <taxon>Cichlidogyrus</taxon>
    </lineage>
</organism>
<keyword evidence="2" id="KW-0853">WD repeat</keyword>
<keyword evidence="4" id="KW-0539">Nucleus</keyword>
<dbReference type="Proteomes" id="UP001626550">
    <property type="component" value="Unassembled WGS sequence"/>
</dbReference>
<evidence type="ECO:0000256" key="4">
    <source>
        <dbReference type="ARBA" id="ARBA00023242"/>
    </source>
</evidence>
<dbReference type="SUPFAM" id="SSF50978">
    <property type="entry name" value="WD40 repeat-like"/>
    <property type="match status" value="1"/>
</dbReference>
<keyword evidence="3" id="KW-0677">Repeat</keyword>
<dbReference type="EMBL" id="JBJKFK010000046">
    <property type="protein sequence ID" value="KAL3320533.1"/>
    <property type="molecule type" value="Genomic_DNA"/>
</dbReference>
<reference evidence="5 6" key="1">
    <citation type="submission" date="2024-11" db="EMBL/GenBank/DDBJ databases">
        <title>Adaptive evolution of stress response genes in parasites aligns with host niche diversity.</title>
        <authorList>
            <person name="Hahn C."/>
            <person name="Resl P."/>
        </authorList>
    </citation>
    <scope>NUCLEOTIDE SEQUENCE [LARGE SCALE GENOMIC DNA]</scope>
    <source>
        <strain evidence="5">EGGRZ-B1_66</strain>
        <tissue evidence="5">Body</tissue>
    </source>
</reference>
<accession>A0ABD2QM75</accession>
<proteinExistence type="predicted"/>
<evidence type="ECO:0000256" key="3">
    <source>
        <dbReference type="ARBA" id="ARBA00022737"/>
    </source>
</evidence>
<comment type="subcellular location">
    <subcellularLocation>
        <location evidence="1">Nucleus</location>
    </subcellularLocation>
</comment>
<dbReference type="GO" id="GO:0005634">
    <property type="term" value="C:nucleus"/>
    <property type="evidence" value="ECO:0007669"/>
    <property type="project" value="UniProtKB-SubCell"/>
</dbReference>
<keyword evidence="6" id="KW-1185">Reference proteome</keyword>
<dbReference type="PANTHER" id="PTHR22652">
    <property type="entry name" value="NUCLEOPORIN NUP43"/>
    <property type="match status" value="1"/>
</dbReference>
<protein>
    <submittedName>
        <fullName evidence="5">Nucleoporin Nup43</fullName>
    </submittedName>
</protein>
<name>A0ABD2QM75_9PLAT</name>
<comment type="caution">
    <text evidence="5">The sequence shown here is derived from an EMBL/GenBank/DDBJ whole genome shotgun (WGS) entry which is preliminary data.</text>
</comment>
<dbReference type="InterPro" id="IPR015943">
    <property type="entry name" value="WD40/YVTN_repeat-like_dom_sf"/>
</dbReference>
<dbReference type="Gene3D" id="2.130.10.10">
    <property type="entry name" value="YVTN repeat-like/Quinoprotein amine dehydrogenase"/>
    <property type="match status" value="1"/>
</dbReference>